<protein>
    <submittedName>
        <fullName evidence="2">Uncharacterized protein</fullName>
    </submittedName>
</protein>
<dbReference type="RefSeq" id="YP_009953465.1">
    <property type="nucleotide sequence ID" value="NC_051622.1"/>
</dbReference>
<keyword evidence="3" id="KW-1185">Reference proteome</keyword>
<reference evidence="3" key="1">
    <citation type="submission" date="2020-04" db="EMBL/GenBank/DDBJ databases">
        <authorList>
            <person name="Beauchamp P."/>
            <person name="Lattanzi R."/>
            <person name="Bidaburu M."/>
            <person name="Columbini C."/>
            <person name="Evard R."/>
            <person name="Fitzgerald S."/>
            <person name="Lopez A.J."/>
            <person name="Braley A."/>
            <person name="Ettinger A.-S.H."/>
            <person name="Anders K.R."/>
            <person name="Garlena R.A."/>
            <person name="Russell D.A."/>
            <person name="Pope W.H."/>
            <person name="Jacobs-Sera D."/>
            <person name="Hatfull G.F."/>
        </authorList>
    </citation>
    <scope>NUCLEOTIDE SEQUENCE [LARGE SCALE GENOMIC DNA]</scope>
</reference>
<evidence type="ECO:0000313" key="3">
    <source>
        <dbReference type="Proteomes" id="UP000501459"/>
    </source>
</evidence>
<name>A0A6M3TAH2_9CAUD</name>
<dbReference type="GeneID" id="60324938"/>
<feature type="compositionally biased region" description="Polar residues" evidence="1">
    <location>
        <begin position="322"/>
        <end position="345"/>
    </location>
</feature>
<accession>A0A6M3TAH2</accession>
<feature type="region of interest" description="Disordered" evidence="1">
    <location>
        <begin position="306"/>
        <end position="345"/>
    </location>
</feature>
<proteinExistence type="predicted"/>
<gene>
    <name evidence="2" type="primary">74</name>
    <name evidence="2" type="ORF">SEA_MARKPHEW_74</name>
</gene>
<dbReference type="KEGG" id="vg:60324938"/>
<dbReference type="Proteomes" id="UP000501459">
    <property type="component" value="Segment"/>
</dbReference>
<evidence type="ECO:0000313" key="2">
    <source>
        <dbReference type="EMBL" id="QJD50374.1"/>
    </source>
</evidence>
<feature type="region of interest" description="Disordered" evidence="1">
    <location>
        <begin position="1"/>
        <end position="31"/>
    </location>
</feature>
<organism evidence="2 3">
    <name type="scientific">Mycobacterium phage MarkPhew</name>
    <dbReference type="NCBI Taxonomy" id="2725625"/>
    <lineage>
        <taxon>Viruses</taxon>
        <taxon>Duplodnaviria</taxon>
        <taxon>Heunggongvirae</taxon>
        <taxon>Uroviricota</taxon>
        <taxon>Caudoviricetes</taxon>
        <taxon>Weiservirinae</taxon>
        <taxon>Anayavirus</taxon>
        <taxon>Anayavirus markphew</taxon>
    </lineage>
</organism>
<sequence>MTLPGSEPVSDTGSSPAVIDERRPSGEGLPTGRCLHCARPSQPFLCWTCAKMLGRRFNEVPWLLRRLHESAYGEAKVARQGGPRVSQGECLPSLPLNSRAADLLRDVARLGEMAEQVAGYRLAFLDTPTAAEQSARYLATVPGRLMNYPYAADALGWALQWVDDATTAIDLPPDLQYAGPCQAKLTEDVTVNGHVHRTMIVGTCRTPLYVDAESLTAECYRCGASWRVEDLQREALQRVDDAPRTAADMWRLLKAVGRDVPRSTFYKLIAGVEAHGYDRDGFPTYVYSSVAAALDLRDELAAERAAAGKAKRGRPRKPATVDTPTNVDVQTTPVLPSAASDSLTG</sequence>
<dbReference type="EMBL" id="MT310859">
    <property type="protein sequence ID" value="QJD50374.1"/>
    <property type="molecule type" value="Genomic_DNA"/>
</dbReference>
<evidence type="ECO:0000256" key="1">
    <source>
        <dbReference type="SAM" id="MobiDB-lite"/>
    </source>
</evidence>